<evidence type="ECO:0000256" key="5">
    <source>
        <dbReference type="ARBA" id="ARBA00023015"/>
    </source>
</evidence>
<dbReference type="SMART" id="SM00422">
    <property type="entry name" value="HTH_MERR"/>
    <property type="match status" value="1"/>
</dbReference>
<feature type="domain" description="HTH merR-type" evidence="9">
    <location>
        <begin position="10"/>
        <end position="78"/>
    </location>
</feature>
<gene>
    <name evidence="10" type="ORF">GCM10009727_45550</name>
</gene>
<dbReference type="SUPFAM" id="SSF46955">
    <property type="entry name" value="Putative DNA-binding domain"/>
    <property type="match status" value="1"/>
</dbReference>
<proteinExistence type="predicted"/>
<dbReference type="PANTHER" id="PTHR30204:SF0">
    <property type="entry name" value="REDOX-SENSITIVE TRANSCRIPTIONAL ACTIVATOR SOXR"/>
    <property type="match status" value="1"/>
</dbReference>
<dbReference type="EMBL" id="BAAAMR010000040">
    <property type="protein sequence ID" value="GAA2145181.1"/>
    <property type="molecule type" value="Genomic_DNA"/>
</dbReference>
<dbReference type="NCBIfam" id="TIGR01950">
    <property type="entry name" value="SoxR"/>
    <property type="match status" value="1"/>
</dbReference>
<evidence type="ECO:0000256" key="3">
    <source>
        <dbReference type="ARBA" id="ARBA00023004"/>
    </source>
</evidence>
<keyword evidence="6" id="KW-0238">DNA-binding</keyword>
<keyword evidence="1" id="KW-0001">2Fe-2S</keyword>
<evidence type="ECO:0000313" key="11">
    <source>
        <dbReference type="Proteomes" id="UP001501020"/>
    </source>
</evidence>
<dbReference type="InterPro" id="IPR047057">
    <property type="entry name" value="MerR_fam"/>
</dbReference>
<dbReference type="PROSITE" id="PS50937">
    <property type="entry name" value="HTH_MERR_2"/>
    <property type="match status" value="1"/>
</dbReference>
<dbReference type="Pfam" id="PF09278">
    <property type="entry name" value="MerR-DNA-bind"/>
    <property type="match status" value="1"/>
</dbReference>
<evidence type="ECO:0000313" key="10">
    <source>
        <dbReference type="EMBL" id="GAA2145181.1"/>
    </source>
</evidence>
<dbReference type="Proteomes" id="UP001501020">
    <property type="component" value="Unassembled WGS sequence"/>
</dbReference>
<keyword evidence="7" id="KW-0804">Transcription</keyword>
<evidence type="ECO:0000259" key="9">
    <source>
        <dbReference type="PROSITE" id="PS50937"/>
    </source>
</evidence>
<sequence>MTRLEHRKHELTVGQLSERSGVAVSALHFYEAKGLISSRRTAGNQRRFSRDTLRRVSFIKVSQRVGIPLADIRDALATLPEERTPTVADWTRLSDLWRTDLDARIRQLEKLRDDLTECIGCGCLSISKCALANPYDRLGDEGPGPRRQLVDRDAARGDADARPAQDGATHGDGAPRDAPAAQNGTAQGEAVLADWDGPPCPAGR</sequence>
<keyword evidence="2" id="KW-0479">Metal-binding</keyword>
<protein>
    <recommendedName>
        <fullName evidence="9">HTH merR-type domain-containing protein</fullName>
    </recommendedName>
</protein>
<evidence type="ECO:0000256" key="6">
    <source>
        <dbReference type="ARBA" id="ARBA00023125"/>
    </source>
</evidence>
<dbReference type="InterPro" id="IPR009061">
    <property type="entry name" value="DNA-bd_dom_put_sf"/>
</dbReference>
<reference evidence="10 11" key="1">
    <citation type="journal article" date="2019" name="Int. J. Syst. Evol. Microbiol.">
        <title>The Global Catalogue of Microorganisms (GCM) 10K type strain sequencing project: providing services to taxonomists for standard genome sequencing and annotation.</title>
        <authorList>
            <consortium name="The Broad Institute Genomics Platform"/>
            <consortium name="The Broad Institute Genome Sequencing Center for Infectious Disease"/>
            <person name="Wu L."/>
            <person name="Ma J."/>
        </authorList>
    </citation>
    <scope>NUCLEOTIDE SEQUENCE [LARGE SCALE GENOMIC DNA]</scope>
    <source>
        <strain evidence="10 11">JCM 13850</strain>
    </source>
</reference>
<keyword evidence="3" id="KW-0408">Iron</keyword>
<organism evidence="10 11">
    <name type="scientific">Actinomadura napierensis</name>
    <dbReference type="NCBI Taxonomy" id="267854"/>
    <lineage>
        <taxon>Bacteria</taxon>
        <taxon>Bacillati</taxon>
        <taxon>Actinomycetota</taxon>
        <taxon>Actinomycetes</taxon>
        <taxon>Streptosporangiales</taxon>
        <taxon>Thermomonosporaceae</taxon>
        <taxon>Actinomadura</taxon>
    </lineage>
</organism>
<evidence type="ECO:0000256" key="7">
    <source>
        <dbReference type="ARBA" id="ARBA00023163"/>
    </source>
</evidence>
<dbReference type="PANTHER" id="PTHR30204">
    <property type="entry name" value="REDOX-CYCLING DRUG-SENSING TRANSCRIPTIONAL ACTIVATOR SOXR"/>
    <property type="match status" value="1"/>
</dbReference>
<keyword evidence="4" id="KW-0411">Iron-sulfur</keyword>
<evidence type="ECO:0000256" key="8">
    <source>
        <dbReference type="SAM" id="MobiDB-lite"/>
    </source>
</evidence>
<evidence type="ECO:0000256" key="1">
    <source>
        <dbReference type="ARBA" id="ARBA00022714"/>
    </source>
</evidence>
<dbReference type="PRINTS" id="PR00040">
    <property type="entry name" value="HTHMERR"/>
</dbReference>
<feature type="region of interest" description="Disordered" evidence="8">
    <location>
        <begin position="136"/>
        <end position="204"/>
    </location>
</feature>
<feature type="compositionally biased region" description="Basic and acidic residues" evidence="8">
    <location>
        <begin position="137"/>
        <end position="163"/>
    </location>
</feature>
<name>A0ABN2ZNZ2_9ACTN</name>
<dbReference type="CDD" id="cd01110">
    <property type="entry name" value="HTH_SoxR"/>
    <property type="match status" value="1"/>
</dbReference>
<dbReference type="Gene3D" id="1.10.1660.10">
    <property type="match status" value="1"/>
</dbReference>
<comment type="caution">
    <text evidence="10">The sequence shown here is derived from an EMBL/GenBank/DDBJ whole genome shotgun (WGS) entry which is preliminary data.</text>
</comment>
<keyword evidence="5" id="KW-0805">Transcription regulation</keyword>
<keyword evidence="11" id="KW-1185">Reference proteome</keyword>
<dbReference type="InterPro" id="IPR000551">
    <property type="entry name" value="MerR-type_HTH_dom"/>
</dbReference>
<dbReference type="Pfam" id="PF00376">
    <property type="entry name" value="MerR"/>
    <property type="match status" value="1"/>
</dbReference>
<evidence type="ECO:0000256" key="2">
    <source>
        <dbReference type="ARBA" id="ARBA00022723"/>
    </source>
</evidence>
<dbReference type="InterPro" id="IPR015358">
    <property type="entry name" value="Tscrpt_reg_MerR_DNA-bd"/>
</dbReference>
<accession>A0ABN2ZNZ2</accession>
<dbReference type="InterPro" id="IPR010211">
    <property type="entry name" value="Redox-sen_tscrpt-act_SoxR"/>
</dbReference>
<dbReference type="PROSITE" id="PS00552">
    <property type="entry name" value="HTH_MERR_1"/>
    <property type="match status" value="1"/>
</dbReference>
<evidence type="ECO:0000256" key="4">
    <source>
        <dbReference type="ARBA" id="ARBA00023014"/>
    </source>
</evidence>